<dbReference type="SMART" id="SM00178">
    <property type="entry name" value="SAR"/>
    <property type="match status" value="1"/>
</dbReference>
<keyword evidence="5" id="KW-0479">Metal-binding</keyword>
<evidence type="ECO:0000313" key="8">
    <source>
        <dbReference type="Proteomes" id="UP000187209"/>
    </source>
</evidence>
<dbReference type="PROSITE" id="PS51417">
    <property type="entry name" value="ARF"/>
    <property type="match status" value="1"/>
</dbReference>
<feature type="binding site" evidence="4">
    <location>
        <position position="70"/>
    </location>
    <ligand>
        <name>GTP</name>
        <dbReference type="ChEBI" id="CHEBI:37565"/>
    </ligand>
</feature>
<evidence type="ECO:0000313" key="7">
    <source>
        <dbReference type="EMBL" id="OMJ74841.1"/>
    </source>
</evidence>
<keyword evidence="8" id="KW-1185">Reference proteome</keyword>
<dbReference type="InterPro" id="IPR027417">
    <property type="entry name" value="P-loop_NTPase"/>
</dbReference>
<comment type="similarity">
    <text evidence="1 6">Belongs to the small GTPase superfamily. Arf family.</text>
</comment>
<dbReference type="SMART" id="SM00177">
    <property type="entry name" value="ARF"/>
    <property type="match status" value="1"/>
</dbReference>
<dbReference type="InterPro" id="IPR006689">
    <property type="entry name" value="Small_GTPase_ARF/SAR"/>
</dbReference>
<name>A0A1R2BDJ6_9CILI</name>
<dbReference type="InterPro" id="IPR024156">
    <property type="entry name" value="Small_GTPase_ARF"/>
</dbReference>
<dbReference type="GO" id="GO:0003924">
    <property type="term" value="F:GTPase activity"/>
    <property type="evidence" value="ECO:0007669"/>
    <property type="project" value="InterPro"/>
</dbReference>
<keyword evidence="2 4" id="KW-0547">Nucleotide-binding</keyword>
<evidence type="ECO:0008006" key="9">
    <source>
        <dbReference type="Google" id="ProtNLM"/>
    </source>
</evidence>
<feature type="binding site" evidence="5">
    <location>
        <position position="48"/>
    </location>
    <ligand>
        <name>Mg(2+)</name>
        <dbReference type="ChEBI" id="CHEBI:18420"/>
    </ligand>
</feature>
<sequence>MGGFFSRIWQRLLRRAETRLVVLGLDAAGKTTFLTKLALGDPRTVVPTVGFNVQRLDYKNIHFTIWDVCGQEKTRPLWVLYLDNTQAMVYIIDSNDRQRIDESIEELDKIIREPAIKGKPLLIFCNKQDLPNAMQSEQISTKINFADYKRPCHIQPLCAISGQGIQEGLDWLANTLKSSQAH</sequence>
<dbReference type="AlphaFoldDB" id="A0A1R2BDJ6"/>
<dbReference type="InterPro" id="IPR005225">
    <property type="entry name" value="Small_GTP-bd"/>
</dbReference>
<dbReference type="EMBL" id="MPUH01000725">
    <property type="protein sequence ID" value="OMJ74841.1"/>
    <property type="molecule type" value="Genomic_DNA"/>
</dbReference>
<dbReference type="Proteomes" id="UP000187209">
    <property type="component" value="Unassembled WGS sequence"/>
</dbReference>
<evidence type="ECO:0000256" key="1">
    <source>
        <dbReference type="ARBA" id="ARBA00010290"/>
    </source>
</evidence>
<keyword evidence="5" id="KW-0460">Magnesium</keyword>
<dbReference type="PANTHER" id="PTHR11711">
    <property type="entry name" value="ADP RIBOSYLATION FACTOR-RELATED"/>
    <property type="match status" value="1"/>
</dbReference>
<dbReference type="GO" id="GO:0030010">
    <property type="term" value="P:establishment of cell polarity"/>
    <property type="evidence" value="ECO:0007669"/>
    <property type="project" value="UniProtKB-ARBA"/>
</dbReference>
<feature type="binding site" evidence="5">
    <location>
        <position position="31"/>
    </location>
    <ligand>
        <name>Mg(2+)</name>
        <dbReference type="ChEBI" id="CHEBI:18420"/>
    </ligand>
</feature>
<organism evidence="7 8">
    <name type="scientific">Stentor coeruleus</name>
    <dbReference type="NCBI Taxonomy" id="5963"/>
    <lineage>
        <taxon>Eukaryota</taxon>
        <taxon>Sar</taxon>
        <taxon>Alveolata</taxon>
        <taxon>Ciliophora</taxon>
        <taxon>Postciliodesmatophora</taxon>
        <taxon>Heterotrichea</taxon>
        <taxon>Heterotrichida</taxon>
        <taxon>Stentoridae</taxon>
        <taxon>Stentor</taxon>
    </lineage>
</organism>
<evidence type="ECO:0000256" key="2">
    <source>
        <dbReference type="ARBA" id="ARBA00022741"/>
    </source>
</evidence>
<dbReference type="NCBIfam" id="TIGR00231">
    <property type="entry name" value="small_GTP"/>
    <property type="match status" value="1"/>
</dbReference>
<proteinExistence type="inferred from homology"/>
<evidence type="ECO:0000256" key="3">
    <source>
        <dbReference type="ARBA" id="ARBA00023134"/>
    </source>
</evidence>
<gene>
    <name evidence="7" type="ORF">SteCoe_26144</name>
</gene>
<keyword evidence="3 4" id="KW-0342">GTP-binding</keyword>
<evidence type="ECO:0000256" key="5">
    <source>
        <dbReference type="PIRSR" id="PIRSR606689-2"/>
    </source>
</evidence>
<dbReference type="CDD" id="cd00878">
    <property type="entry name" value="Arf_Arl"/>
    <property type="match status" value="1"/>
</dbReference>
<comment type="caution">
    <text evidence="7">The sequence shown here is derived from an EMBL/GenBank/DDBJ whole genome shotgun (WGS) entry which is preliminary data.</text>
</comment>
<dbReference type="GO" id="GO:0005525">
    <property type="term" value="F:GTP binding"/>
    <property type="evidence" value="ECO:0007669"/>
    <property type="project" value="UniProtKB-KW"/>
</dbReference>
<evidence type="ECO:0000256" key="6">
    <source>
        <dbReference type="RuleBase" id="RU003925"/>
    </source>
</evidence>
<dbReference type="GO" id="GO:0046872">
    <property type="term" value="F:metal ion binding"/>
    <property type="evidence" value="ECO:0007669"/>
    <property type="project" value="UniProtKB-KW"/>
</dbReference>
<evidence type="ECO:0000256" key="4">
    <source>
        <dbReference type="PIRSR" id="PIRSR606689-1"/>
    </source>
</evidence>
<accession>A0A1R2BDJ6</accession>
<dbReference type="OrthoDB" id="2011769at2759"/>
<protein>
    <recommendedName>
        <fullName evidence="9">ADP-ribosylation factor</fullName>
    </recommendedName>
</protein>
<reference evidence="7 8" key="1">
    <citation type="submission" date="2016-11" db="EMBL/GenBank/DDBJ databases">
        <title>The macronuclear genome of Stentor coeruleus: a giant cell with tiny introns.</title>
        <authorList>
            <person name="Slabodnick M."/>
            <person name="Ruby J.G."/>
            <person name="Reiff S.B."/>
            <person name="Swart E.C."/>
            <person name="Gosai S."/>
            <person name="Prabakaran S."/>
            <person name="Witkowska E."/>
            <person name="Larue G.E."/>
            <person name="Fisher S."/>
            <person name="Freeman R.M."/>
            <person name="Gunawardena J."/>
            <person name="Chu W."/>
            <person name="Stover N.A."/>
            <person name="Gregory B.D."/>
            <person name="Nowacki M."/>
            <person name="Derisi J."/>
            <person name="Roy S.W."/>
            <person name="Marshall W.F."/>
            <person name="Sood P."/>
        </authorList>
    </citation>
    <scope>NUCLEOTIDE SEQUENCE [LARGE SCALE GENOMIC DNA]</scope>
    <source>
        <strain evidence="7">WM001</strain>
    </source>
</reference>
<dbReference type="SUPFAM" id="SSF52540">
    <property type="entry name" value="P-loop containing nucleoside triphosphate hydrolases"/>
    <property type="match status" value="1"/>
</dbReference>
<feature type="binding site" evidence="4">
    <location>
        <begin position="24"/>
        <end position="31"/>
    </location>
    <ligand>
        <name>GTP</name>
        <dbReference type="ChEBI" id="CHEBI:37565"/>
    </ligand>
</feature>
<dbReference type="Gene3D" id="3.40.50.300">
    <property type="entry name" value="P-loop containing nucleotide triphosphate hydrolases"/>
    <property type="match status" value="1"/>
</dbReference>
<dbReference type="Pfam" id="PF00025">
    <property type="entry name" value="Arf"/>
    <property type="match status" value="1"/>
</dbReference>
<feature type="binding site" evidence="4">
    <location>
        <begin position="126"/>
        <end position="129"/>
    </location>
    <ligand>
        <name>GTP</name>
        <dbReference type="ChEBI" id="CHEBI:37565"/>
    </ligand>
</feature>
<dbReference type="FunFam" id="3.40.50.300:FF:000412">
    <property type="entry name" value="ADP-ribosylation factor 1"/>
    <property type="match status" value="1"/>
</dbReference>
<dbReference type="PRINTS" id="PR00328">
    <property type="entry name" value="SAR1GTPBP"/>
</dbReference>